<gene>
    <name evidence="1" type="ORF">DL89DRAFT_104616</name>
</gene>
<evidence type="ECO:0000313" key="2">
    <source>
        <dbReference type="Proteomes" id="UP000193922"/>
    </source>
</evidence>
<proteinExistence type="predicted"/>
<dbReference type="Proteomes" id="UP000193922">
    <property type="component" value="Unassembled WGS sequence"/>
</dbReference>
<dbReference type="AlphaFoldDB" id="A0A1Y1WEJ8"/>
<evidence type="ECO:0000313" key="1">
    <source>
        <dbReference type="EMBL" id="ORX71949.1"/>
    </source>
</evidence>
<protein>
    <submittedName>
        <fullName evidence="1">Uncharacterized protein</fullName>
    </submittedName>
</protein>
<sequence length="84" mass="9841">MHGQTLDLQPIQWLYLVSVCVLHRISVDGTHHWPGRSHMPCPPPRFSVLLFLFSTQIMLFKNTKFAYLYRKHHNKLAEANRGNV</sequence>
<dbReference type="RefSeq" id="XP_040745373.1">
    <property type="nucleotide sequence ID" value="XM_040883032.1"/>
</dbReference>
<dbReference type="EMBL" id="MCFD01000003">
    <property type="protein sequence ID" value="ORX71949.1"/>
    <property type="molecule type" value="Genomic_DNA"/>
</dbReference>
<reference evidence="1 2" key="1">
    <citation type="submission" date="2016-07" db="EMBL/GenBank/DDBJ databases">
        <title>Pervasive Adenine N6-methylation of Active Genes in Fungi.</title>
        <authorList>
            <consortium name="DOE Joint Genome Institute"/>
            <person name="Mondo S.J."/>
            <person name="Dannebaum R.O."/>
            <person name="Kuo R.C."/>
            <person name="Labutti K."/>
            <person name="Haridas S."/>
            <person name="Kuo A."/>
            <person name="Salamov A."/>
            <person name="Ahrendt S.R."/>
            <person name="Lipzen A."/>
            <person name="Sullivan W."/>
            <person name="Andreopoulos W.B."/>
            <person name="Clum A."/>
            <person name="Lindquist E."/>
            <person name="Daum C."/>
            <person name="Ramamoorthy G.K."/>
            <person name="Gryganskyi A."/>
            <person name="Culley D."/>
            <person name="Magnuson J.K."/>
            <person name="James T.Y."/>
            <person name="O'Malley M.A."/>
            <person name="Stajich J.E."/>
            <person name="Spatafora J.W."/>
            <person name="Visel A."/>
            <person name="Grigoriev I.V."/>
        </authorList>
    </citation>
    <scope>NUCLEOTIDE SEQUENCE [LARGE SCALE GENOMIC DNA]</scope>
    <source>
        <strain evidence="1 2">ATCC 12442</strain>
    </source>
</reference>
<dbReference type="GeneID" id="63799680"/>
<accession>A0A1Y1WEJ8</accession>
<keyword evidence="2" id="KW-1185">Reference proteome</keyword>
<organism evidence="1 2">
    <name type="scientific">Linderina pennispora</name>
    <dbReference type="NCBI Taxonomy" id="61395"/>
    <lineage>
        <taxon>Eukaryota</taxon>
        <taxon>Fungi</taxon>
        <taxon>Fungi incertae sedis</taxon>
        <taxon>Zoopagomycota</taxon>
        <taxon>Kickxellomycotina</taxon>
        <taxon>Kickxellomycetes</taxon>
        <taxon>Kickxellales</taxon>
        <taxon>Kickxellaceae</taxon>
        <taxon>Linderina</taxon>
    </lineage>
</organism>
<name>A0A1Y1WEJ8_9FUNG</name>
<comment type="caution">
    <text evidence="1">The sequence shown here is derived from an EMBL/GenBank/DDBJ whole genome shotgun (WGS) entry which is preliminary data.</text>
</comment>